<feature type="domain" description="Cyclic nucleotide-binding" evidence="1">
    <location>
        <begin position="41"/>
        <end position="121"/>
    </location>
</feature>
<reference evidence="2" key="1">
    <citation type="submission" date="2023-10" db="EMBL/GenBank/DDBJ databases">
        <authorList>
            <person name="Chen Y."/>
            <person name="Shah S."/>
            <person name="Dougan E. K."/>
            <person name="Thang M."/>
            <person name="Chan C."/>
        </authorList>
    </citation>
    <scope>NUCLEOTIDE SEQUENCE [LARGE SCALE GENOMIC DNA]</scope>
</reference>
<protein>
    <recommendedName>
        <fullName evidence="1">Cyclic nucleotide-binding domain-containing protein</fullName>
    </recommendedName>
</protein>
<dbReference type="EMBL" id="CAUYUJ010003363">
    <property type="protein sequence ID" value="CAK0805022.1"/>
    <property type="molecule type" value="Genomic_DNA"/>
</dbReference>
<feature type="non-terminal residue" evidence="2">
    <location>
        <position position="125"/>
    </location>
</feature>
<dbReference type="PROSITE" id="PS50042">
    <property type="entry name" value="CNMP_BINDING_3"/>
    <property type="match status" value="1"/>
</dbReference>
<gene>
    <name evidence="2" type="ORF">PCOR1329_LOCUS11675</name>
</gene>
<accession>A0ABN9QJI4</accession>
<comment type="caution">
    <text evidence="2">The sequence shown here is derived from an EMBL/GenBank/DDBJ whole genome shotgun (WGS) entry which is preliminary data.</text>
</comment>
<name>A0ABN9QJI4_9DINO</name>
<evidence type="ECO:0000313" key="3">
    <source>
        <dbReference type="Proteomes" id="UP001189429"/>
    </source>
</evidence>
<evidence type="ECO:0000259" key="1">
    <source>
        <dbReference type="PROSITE" id="PS50042"/>
    </source>
</evidence>
<dbReference type="InterPro" id="IPR018490">
    <property type="entry name" value="cNMP-bd_dom_sf"/>
</dbReference>
<evidence type="ECO:0000313" key="2">
    <source>
        <dbReference type="EMBL" id="CAK0805022.1"/>
    </source>
</evidence>
<dbReference type="Gene3D" id="2.60.120.10">
    <property type="entry name" value="Jelly Rolls"/>
    <property type="match status" value="1"/>
</dbReference>
<organism evidence="2 3">
    <name type="scientific">Prorocentrum cordatum</name>
    <dbReference type="NCBI Taxonomy" id="2364126"/>
    <lineage>
        <taxon>Eukaryota</taxon>
        <taxon>Sar</taxon>
        <taxon>Alveolata</taxon>
        <taxon>Dinophyceae</taxon>
        <taxon>Prorocentrales</taxon>
        <taxon>Prorocentraceae</taxon>
        <taxon>Prorocentrum</taxon>
    </lineage>
</organism>
<feature type="non-terminal residue" evidence="2">
    <location>
        <position position="1"/>
    </location>
</feature>
<dbReference type="CDD" id="cd00038">
    <property type="entry name" value="CAP_ED"/>
    <property type="match status" value="1"/>
</dbReference>
<sequence length="125" mass="13770">VLQGFPRDNECVTQLVSEITHLDNQVVDRKMLFSRLMGATTFVRMDPAFVQALCHGVKIKVYPASTQLLRQGEACLLGQTGFFLVLGGKVNLLSEHGTVFRTAHAGELLGELGAFGLMSSRIHRR</sequence>
<dbReference type="InterPro" id="IPR000595">
    <property type="entry name" value="cNMP-bd_dom"/>
</dbReference>
<dbReference type="SUPFAM" id="SSF51206">
    <property type="entry name" value="cAMP-binding domain-like"/>
    <property type="match status" value="1"/>
</dbReference>
<dbReference type="InterPro" id="IPR014710">
    <property type="entry name" value="RmlC-like_jellyroll"/>
</dbReference>
<proteinExistence type="predicted"/>
<dbReference type="Proteomes" id="UP001189429">
    <property type="component" value="Unassembled WGS sequence"/>
</dbReference>
<keyword evidence="3" id="KW-1185">Reference proteome</keyword>